<evidence type="ECO:0000256" key="12">
    <source>
        <dbReference type="ARBA" id="ARBA00023295"/>
    </source>
</evidence>
<dbReference type="SUPFAM" id="SSF51445">
    <property type="entry name" value="(Trans)glycosidases"/>
    <property type="match status" value="1"/>
</dbReference>
<evidence type="ECO:0000256" key="10">
    <source>
        <dbReference type="ARBA" id="ARBA00023180"/>
    </source>
</evidence>
<dbReference type="EC" id="3.2.1.1" evidence="4"/>
<dbReference type="InterPro" id="IPR006047">
    <property type="entry name" value="GH13_cat_dom"/>
</dbReference>
<dbReference type="Pfam" id="PF09260">
    <property type="entry name" value="A_amylase_dom_C"/>
    <property type="match status" value="1"/>
</dbReference>
<dbReference type="SUPFAM" id="SSF51011">
    <property type="entry name" value="Glycosyl hydrolase domain"/>
    <property type="match status" value="1"/>
</dbReference>
<dbReference type="GO" id="GO:0016052">
    <property type="term" value="P:carbohydrate catabolic process"/>
    <property type="evidence" value="ECO:0007669"/>
    <property type="project" value="InterPro"/>
</dbReference>
<dbReference type="SMART" id="SM00642">
    <property type="entry name" value="Aamy"/>
    <property type="match status" value="1"/>
</dbReference>
<evidence type="ECO:0000256" key="5">
    <source>
        <dbReference type="ARBA" id="ARBA00022723"/>
    </source>
</evidence>
<keyword evidence="5" id="KW-0479">Metal-binding</keyword>
<comment type="catalytic activity">
    <reaction evidence="1">
        <text>Endohydrolysis of (1-&gt;4)-alpha-D-glucosidic linkages in polysaccharides containing three or more (1-&gt;4)-alpha-linked D-glucose units.</text>
        <dbReference type="EC" id="3.2.1.1"/>
    </reaction>
</comment>
<comment type="similarity">
    <text evidence="3">Belongs to the glycosyl hydrolase 13 family.</text>
</comment>
<evidence type="ECO:0000256" key="11">
    <source>
        <dbReference type="ARBA" id="ARBA00023277"/>
    </source>
</evidence>
<evidence type="ECO:0000256" key="7">
    <source>
        <dbReference type="ARBA" id="ARBA00022801"/>
    </source>
</evidence>
<dbReference type="OrthoDB" id="204980at2759"/>
<protein>
    <recommendedName>
        <fullName evidence="4">alpha-amylase</fullName>
        <ecNumber evidence="4">3.2.1.1</ecNumber>
    </recommendedName>
</protein>
<organism evidence="15 16">
    <name type="scientific">Aulographum hederae CBS 113979</name>
    <dbReference type="NCBI Taxonomy" id="1176131"/>
    <lineage>
        <taxon>Eukaryota</taxon>
        <taxon>Fungi</taxon>
        <taxon>Dikarya</taxon>
        <taxon>Ascomycota</taxon>
        <taxon>Pezizomycotina</taxon>
        <taxon>Dothideomycetes</taxon>
        <taxon>Pleosporomycetidae</taxon>
        <taxon>Aulographales</taxon>
        <taxon>Aulographaceae</taxon>
    </lineage>
</organism>
<feature type="domain" description="Glycosyl hydrolase family 13 catalytic" evidence="14">
    <location>
        <begin position="249"/>
        <end position="602"/>
    </location>
</feature>
<evidence type="ECO:0000256" key="1">
    <source>
        <dbReference type="ARBA" id="ARBA00000548"/>
    </source>
</evidence>
<keyword evidence="11" id="KW-0119">Carbohydrate metabolism</keyword>
<dbReference type="InterPro" id="IPR013780">
    <property type="entry name" value="Glyco_hydro_b"/>
</dbReference>
<keyword evidence="9" id="KW-1015">Disulfide bond</keyword>
<name>A0A6G1GVB6_9PEZI</name>
<evidence type="ECO:0000313" key="15">
    <source>
        <dbReference type="EMBL" id="KAF1984699.1"/>
    </source>
</evidence>
<evidence type="ECO:0000259" key="14">
    <source>
        <dbReference type="SMART" id="SM00642"/>
    </source>
</evidence>
<gene>
    <name evidence="15" type="ORF">K402DRAFT_405777</name>
</gene>
<evidence type="ECO:0000256" key="6">
    <source>
        <dbReference type="ARBA" id="ARBA00022729"/>
    </source>
</evidence>
<keyword evidence="16" id="KW-1185">Reference proteome</keyword>
<keyword evidence="6" id="KW-0732">Signal</keyword>
<dbReference type="GO" id="GO:0004556">
    <property type="term" value="F:alpha-amylase activity"/>
    <property type="evidence" value="ECO:0007669"/>
    <property type="project" value="UniProtKB-EC"/>
</dbReference>
<evidence type="ECO:0000256" key="9">
    <source>
        <dbReference type="ARBA" id="ARBA00023157"/>
    </source>
</evidence>
<dbReference type="InterPro" id="IPR017853">
    <property type="entry name" value="GH"/>
</dbReference>
<feature type="region of interest" description="Disordered" evidence="13">
    <location>
        <begin position="108"/>
        <end position="162"/>
    </location>
</feature>
<evidence type="ECO:0000256" key="3">
    <source>
        <dbReference type="ARBA" id="ARBA00008061"/>
    </source>
</evidence>
<dbReference type="PANTHER" id="PTHR10357">
    <property type="entry name" value="ALPHA-AMYLASE FAMILY MEMBER"/>
    <property type="match status" value="1"/>
</dbReference>
<dbReference type="Pfam" id="PF00128">
    <property type="entry name" value="Alpha-amylase"/>
    <property type="match status" value="1"/>
</dbReference>
<dbReference type="PANTHER" id="PTHR10357:SF215">
    <property type="entry name" value="ALPHA-AMYLASE 1"/>
    <property type="match status" value="1"/>
</dbReference>
<dbReference type="CDD" id="cd11319">
    <property type="entry name" value="AmyAc_euk_AmyA"/>
    <property type="match status" value="1"/>
</dbReference>
<dbReference type="AlphaFoldDB" id="A0A6G1GVB6"/>
<keyword evidence="12" id="KW-0326">Glycosidase</keyword>
<keyword evidence="7 15" id="KW-0378">Hydrolase</keyword>
<dbReference type="EMBL" id="ML977166">
    <property type="protein sequence ID" value="KAF1984699.1"/>
    <property type="molecule type" value="Genomic_DNA"/>
</dbReference>
<sequence length="874" mass="95527">MPGAGNIGVGDYYGAAVLAWAGWWPLKPRGSVPLKEAFGPTRPSADPVQPSPPHSPPSTAIANGFHPSSQCPSLFLGPRCLPNTPPFEQETRQALRTLVTLVTLAGEKGKITDHPPPYSSQSPPQQVPASPAARPAAYSSSSTQAASPPHVQPSSQAGKPGETPPHLRLAFVLFSLVVASLVVQNLLHLQTPVPLSLFCLALPNTIMNPSTFPSNPLASTLLALLVLFSIITPSLTATPDQWRERSIYQIITDRFARDDGSTSSPCVPGNLKYCGGTWKGIMDHLDYVQGMGFTAIWISPLAKGIEQYVSGAGENYHGFWQTDPAELNEHFGTAAELKALSKELHRRDMYLMVDFVANNLAAAGPGKTVDLSQFPPPFNQPSWFHPYCAIVDYSDPENYQNCWFGNGNLSQPDLNTQNSAVRDWFANLGVNLRNEYNIDGFRIDAAKHVDKPFWQELQDQTNIFSIGEVFSNDSAEVCNYQIDALDSVLNFPLFYKNATLPISSLVYGLTDVATACMDTTLLGNFVENQDVARFASMTDDISQLKNAIVFAMLGDGIPVIYYGSEQQFSGAQDPFNREALWLSKYDTDTPIYKMIKGINFARNAMVAHATSDYWRPYWRHKSKIAYSDDDILAVRKGYDSSIVSITTNKGSGAPDIGPIQIGDTNFDDNIEIVDILSCSTRYTGLYGAFMTTVTKGEPQAWIPTSYVNGTLNTICPSTTALEKAPPPSSASSRISSPSSQWLLAATAAIIISSTNRTRVTGLSLQVFFEVVWRHWQWRGVGGHVDRREATWGVFQSAIWIIPSESALCCSPDSYDGGADHEGCGSCSFYSSSASRPNFHPVQSSPAKEKRAKTRQKDEDDVKTPPRHSATTIGY</sequence>
<keyword evidence="10" id="KW-0325">Glycoprotein</keyword>
<feature type="compositionally biased region" description="Low complexity" evidence="13">
    <location>
        <begin position="119"/>
        <end position="149"/>
    </location>
</feature>
<evidence type="ECO:0000256" key="8">
    <source>
        <dbReference type="ARBA" id="ARBA00022837"/>
    </source>
</evidence>
<evidence type="ECO:0000313" key="16">
    <source>
        <dbReference type="Proteomes" id="UP000800041"/>
    </source>
</evidence>
<evidence type="ECO:0000256" key="13">
    <source>
        <dbReference type="SAM" id="MobiDB-lite"/>
    </source>
</evidence>
<accession>A0A6G1GVB6</accession>
<dbReference type="GO" id="GO:0005509">
    <property type="term" value="F:calcium ion binding"/>
    <property type="evidence" value="ECO:0007669"/>
    <property type="project" value="InterPro"/>
</dbReference>
<dbReference type="Proteomes" id="UP000800041">
    <property type="component" value="Unassembled WGS sequence"/>
</dbReference>
<feature type="region of interest" description="Disordered" evidence="13">
    <location>
        <begin position="831"/>
        <end position="874"/>
    </location>
</feature>
<dbReference type="Gene3D" id="2.60.40.1180">
    <property type="entry name" value="Golgi alpha-mannosidase II"/>
    <property type="match status" value="1"/>
</dbReference>
<reference evidence="15" key="1">
    <citation type="journal article" date="2020" name="Stud. Mycol.">
        <title>101 Dothideomycetes genomes: a test case for predicting lifestyles and emergence of pathogens.</title>
        <authorList>
            <person name="Haridas S."/>
            <person name="Albert R."/>
            <person name="Binder M."/>
            <person name="Bloem J."/>
            <person name="Labutti K."/>
            <person name="Salamov A."/>
            <person name="Andreopoulos B."/>
            <person name="Baker S."/>
            <person name="Barry K."/>
            <person name="Bills G."/>
            <person name="Bluhm B."/>
            <person name="Cannon C."/>
            <person name="Castanera R."/>
            <person name="Culley D."/>
            <person name="Daum C."/>
            <person name="Ezra D."/>
            <person name="Gonzalez J."/>
            <person name="Henrissat B."/>
            <person name="Kuo A."/>
            <person name="Liang C."/>
            <person name="Lipzen A."/>
            <person name="Lutzoni F."/>
            <person name="Magnuson J."/>
            <person name="Mondo S."/>
            <person name="Nolan M."/>
            <person name="Ohm R."/>
            <person name="Pangilinan J."/>
            <person name="Park H.-J."/>
            <person name="Ramirez L."/>
            <person name="Alfaro M."/>
            <person name="Sun H."/>
            <person name="Tritt A."/>
            <person name="Yoshinaga Y."/>
            <person name="Zwiers L.-H."/>
            <person name="Turgeon B."/>
            <person name="Goodwin S."/>
            <person name="Spatafora J."/>
            <person name="Crous P."/>
            <person name="Grigoriev I."/>
        </authorList>
    </citation>
    <scope>NUCLEOTIDE SEQUENCE</scope>
    <source>
        <strain evidence="15">CBS 113979</strain>
    </source>
</reference>
<evidence type="ECO:0000256" key="2">
    <source>
        <dbReference type="ARBA" id="ARBA00001913"/>
    </source>
</evidence>
<keyword evidence="8" id="KW-0106">Calcium</keyword>
<feature type="region of interest" description="Disordered" evidence="13">
    <location>
        <begin position="35"/>
        <end position="66"/>
    </location>
</feature>
<proteinExistence type="inferred from homology"/>
<dbReference type="FunFam" id="3.20.20.80:FF:000120">
    <property type="entry name" value="Alpha-amylase A"/>
    <property type="match status" value="1"/>
</dbReference>
<evidence type="ECO:0000256" key="4">
    <source>
        <dbReference type="ARBA" id="ARBA00012595"/>
    </source>
</evidence>
<dbReference type="Gene3D" id="3.20.20.80">
    <property type="entry name" value="Glycosidases"/>
    <property type="match status" value="1"/>
</dbReference>
<feature type="compositionally biased region" description="Basic and acidic residues" evidence="13">
    <location>
        <begin position="854"/>
        <end position="863"/>
    </location>
</feature>
<dbReference type="InterPro" id="IPR015340">
    <property type="entry name" value="A_amylase_C_dom"/>
</dbReference>
<comment type="cofactor">
    <cofactor evidence="2">
        <name>Ca(2+)</name>
        <dbReference type="ChEBI" id="CHEBI:29108"/>
    </cofactor>
</comment>